<dbReference type="InterPro" id="IPR036265">
    <property type="entry name" value="HIT-like_sf"/>
</dbReference>
<name>A0A0K0XTW9_9GAMM</name>
<evidence type="ECO:0000259" key="1">
    <source>
        <dbReference type="Pfam" id="PF16269"/>
    </source>
</evidence>
<gene>
    <name evidence="2" type="ORF">WM2015_747</name>
</gene>
<dbReference type="Pfam" id="PF16269">
    <property type="entry name" value="DUF4922"/>
    <property type="match status" value="1"/>
</dbReference>
<dbReference type="STRING" id="1579979.WM2015_747"/>
<dbReference type="SUPFAM" id="SSF54197">
    <property type="entry name" value="HIT-like"/>
    <property type="match status" value="1"/>
</dbReference>
<dbReference type="OrthoDB" id="5292183at2"/>
<dbReference type="AlphaFoldDB" id="A0A0K0XTW9"/>
<keyword evidence="3" id="KW-1185">Reference proteome</keyword>
<evidence type="ECO:0000313" key="2">
    <source>
        <dbReference type="EMBL" id="AKS41128.1"/>
    </source>
</evidence>
<organism evidence="2 3">
    <name type="scientific">Wenzhouxiangella marina</name>
    <dbReference type="NCBI Taxonomy" id="1579979"/>
    <lineage>
        <taxon>Bacteria</taxon>
        <taxon>Pseudomonadati</taxon>
        <taxon>Pseudomonadota</taxon>
        <taxon>Gammaproteobacteria</taxon>
        <taxon>Chromatiales</taxon>
        <taxon>Wenzhouxiangellaceae</taxon>
        <taxon>Wenzhouxiangella</taxon>
    </lineage>
</organism>
<evidence type="ECO:0000313" key="3">
    <source>
        <dbReference type="Proteomes" id="UP000066624"/>
    </source>
</evidence>
<sequence>MSGSLSILTGMSPDAHPPNDEANSLASYAERQAELQALLEQERAKGGLAAALMALYRQQLDCGFIRDPLDEVRRFSFEGRAYAADHFRVQFNPARARRFGGVGPARPPEGVEVINGGCFLCRENIRWQSRGLEMGYALPKPLDRYVAWMNPFPLAPAHCILASHRHEPQHWHGQGKELVQLAGELIDLVDQLPGWIGFYNGVGAGASIPGHLHHHLMPRPGGQAAFPMEQSFAAFGRDGWTSKVYPMAFMHWHGEVASLKTRLRPWLMAWHDRVEREATANIIVLNPGEGEPLQVVFVPRHPARSRAEGLGGMVGAFEALGEIICSSPEEFDRIERGEIDYSTIAGMLSQVSIAP</sequence>
<dbReference type="InterPro" id="IPR046320">
    <property type="entry name" value="DUF4922"/>
</dbReference>
<dbReference type="Gene3D" id="3.30.428.10">
    <property type="entry name" value="HIT-like"/>
    <property type="match status" value="1"/>
</dbReference>
<dbReference type="RefSeq" id="WP_156200814.1">
    <property type="nucleotide sequence ID" value="NZ_CP012154.1"/>
</dbReference>
<feature type="domain" description="DUF4922" evidence="1">
    <location>
        <begin position="77"/>
        <end position="215"/>
    </location>
</feature>
<dbReference type="Proteomes" id="UP000066624">
    <property type="component" value="Chromosome"/>
</dbReference>
<accession>A0A0K0XTW9</accession>
<reference evidence="2 3" key="1">
    <citation type="submission" date="2015-07" db="EMBL/GenBank/DDBJ databases">
        <authorList>
            <person name="Noorani M."/>
        </authorList>
    </citation>
    <scope>NUCLEOTIDE SEQUENCE [LARGE SCALE GENOMIC DNA]</scope>
    <source>
        <strain evidence="2 3">KCTC 42284</strain>
    </source>
</reference>
<protein>
    <recommendedName>
        <fullName evidence="1">DUF4922 domain-containing protein</fullName>
    </recommendedName>
</protein>
<proteinExistence type="predicted"/>
<dbReference type="EMBL" id="CP012154">
    <property type="protein sequence ID" value="AKS41128.1"/>
    <property type="molecule type" value="Genomic_DNA"/>
</dbReference>
<dbReference type="KEGG" id="wma:WM2015_747"/>